<dbReference type="STRING" id="56216.A0A1A6GR36"/>
<dbReference type="EMBL" id="LZPO01075962">
    <property type="protein sequence ID" value="OBS68339.1"/>
    <property type="molecule type" value="Genomic_DNA"/>
</dbReference>
<feature type="non-terminal residue" evidence="4">
    <location>
        <position position="116"/>
    </location>
</feature>
<dbReference type="PANTHER" id="PTHR46108">
    <property type="entry name" value="BLUE CHEESE"/>
    <property type="match status" value="1"/>
</dbReference>
<evidence type="ECO:0000256" key="1">
    <source>
        <dbReference type="ARBA" id="ARBA00022574"/>
    </source>
</evidence>
<dbReference type="Gene3D" id="1.10.1540.10">
    <property type="entry name" value="BEACH domain"/>
    <property type="match status" value="1"/>
</dbReference>
<keyword evidence="1" id="KW-0853">WD repeat</keyword>
<dbReference type="Proteomes" id="UP000092124">
    <property type="component" value="Unassembled WGS sequence"/>
</dbReference>
<dbReference type="AlphaFoldDB" id="A0A1A6GR36"/>
<dbReference type="GO" id="GO:0019882">
    <property type="term" value="P:antigen processing and presentation"/>
    <property type="evidence" value="ECO:0007669"/>
    <property type="project" value="TreeGrafter"/>
</dbReference>
<dbReference type="SUPFAM" id="SSF81837">
    <property type="entry name" value="BEACH domain"/>
    <property type="match status" value="1"/>
</dbReference>
<dbReference type="InterPro" id="IPR051944">
    <property type="entry name" value="BEACH_domain_protein"/>
</dbReference>
<evidence type="ECO:0000313" key="4">
    <source>
        <dbReference type="EMBL" id="OBS68339.1"/>
    </source>
</evidence>
<organism evidence="4 5">
    <name type="scientific">Neotoma lepida</name>
    <name type="common">Desert woodrat</name>
    <dbReference type="NCBI Taxonomy" id="56216"/>
    <lineage>
        <taxon>Eukaryota</taxon>
        <taxon>Metazoa</taxon>
        <taxon>Chordata</taxon>
        <taxon>Craniata</taxon>
        <taxon>Vertebrata</taxon>
        <taxon>Euteleostomi</taxon>
        <taxon>Mammalia</taxon>
        <taxon>Eutheria</taxon>
        <taxon>Euarchontoglires</taxon>
        <taxon>Glires</taxon>
        <taxon>Rodentia</taxon>
        <taxon>Myomorpha</taxon>
        <taxon>Muroidea</taxon>
        <taxon>Cricetidae</taxon>
        <taxon>Neotominae</taxon>
        <taxon>Neotoma</taxon>
    </lineage>
</organism>
<sequence>KRELSNFEYLMYLNTLAGRTYNDYMQYPVFPWVLADYTSEMLNLTNPKTFRDLSKPMGAQTKERKMKFTQRFKEVEKIEGDMTVQCHYYTHYSSAIIVASYLVRMPPFTQAFCSLQ</sequence>
<reference evidence="4 5" key="1">
    <citation type="submission" date="2016-06" db="EMBL/GenBank/DDBJ databases">
        <title>The Draft Genome Sequence and Annotation of the Desert Woodrat Neotoma lepida.</title>
        <authorList>
            <person name="Campbell M."/>
            <person name="Oakeson K.F."/>
            <person name="Yandell M."/>
            <person name="Halpert J.R."/>
            <person name="Dearing D."/>
        </authorList>
    </citation>
    <scope>NUCLEOTIDE SEQUENCE [LARGE SCALE GENOMIC DNA]</scope>
    <source>
        <strain evidence="4">417</strain>
        <tissue evidence="4">Liver</tissue>
    </source>
</reference>
<feature type="non-terminal residue" evidence="4">
    <location>
        <position position="1"/>
    </location>
</feature>
<evidence type="ECO:0000259" key="3">
    <source>
        <dbReference type="PROSITE" id="PS50197"/>
    </source>
</evidence>
<evidence type="ECO:0000313" key="5">
    <source>
        <dbReference type="Proteomes" id="UP000092124"/>
    </source>
</evidence>
<dbReference type="PROSITE" id="PS50197">
    <property type="entry name" value="BEACH"/>
    <property type="match status" value="1"/>
</dbReference>
<gene>
    <name evidence="4" type="ORF">A6R68_03116</name>
</gene>
<protein>
    <recommendedName>
        <fullName evidence="3">BEACH domain-containing protein</fullName>
    </recommendedName>
</protein>
<keyword evidence="5" id="KW-1185">Reference proteome</keyword>
<proteinExistence type="predicted"/>
<dbReference type="InterPro" id="IPR036372">
    <property type="entry name" value="BEACH_dom_sf"/>
</dbReference>
<comment type="caution">
    <text evidence="4">The sequence shown here is derived from an EMBL/GenBank/DDBJ whole genome shotgun (WGS) entry which is preliminary data.</text>
</comment>
<keyword evidence="2" id="KW-0677">Repeat</keyword>
<dbReference type="InterPro" id="IPR000409">
    <property type="entry name" value="BEACH_dom"/>
</dbReference>
<name>A0A1A6GR36_NEOLE</name>
<dbReference type="SMART" id="SM01026">
    <property type="entry name" value="Beach"/>
    <property type="match status" value="1"/>
</dbReference>
<accession>A0A1A6GR36</accession>
<feature type="domain" description="BEACH" evidence="3">
    <location>
        <begin position="1"/>
        <end position="116"/>
    </location>
</feature>
<dbReference type="Pfam" id="PF02138">
    <property type="entry name" value="Beach"/>
    <property type="match status" value="1"/>
</dbReference>
<evidence type="ECO:0000256" key="2">
    <source>
        <dbReference type="ARBA" id="ARBA00022737"/>
    </source>
</evidence>
<dbReference type="OrthoDB" id="26681at2759"/>
<dbReference type="PANTHER" id="PTHR46108:SF3">
    <property type="entry name" value="WD REPEAT- AND FYVE DOMAIN-CONTAINING PROTEIN 4"/>
    <property type="match status" value="1"/>
</dbReference>